<dbReference type="AlphaFoldDB" id="A0A9D2U349"/>
<sequence>MKEKERILDGILEAKMLLTITASDVLAGSITFGPDEWQDSYDDGA</sequence>
<accession>A0A9D2U349</accession>
<evidence type="ECO:0000313" key="2">
    <source>
        <dbReference type="Proteomes" id="UP000823897"/>
    </source>
</evidence>
<name>A0A9D2U349_9FIRM</name>
<evidence type="ECO:0000313" key="1">
    <source>
        <dbReference type="EMBL" id="HJD35022.1"/>
    </source>
</evidence>
<gene>
    <name evidence="1" type="ORF">H9911_10865</name>
</gene>
<proteinExistence type="predicted"/>
<dbReference type="EMBL" id="DWUV01000207">
    <property type="protein sequence ID" value="HJD35022.1"/>
    <property type="molecule type" value="Genomic_DNA"/>
</dbReference>
<reference evidence="1" key="1">
    <citation type="journal article" date="2021" name="PeerJ">
        <title>Extensive microbial diversity within the chicken gut microbiome revealed by metagenomics and culture.</title>
        <authorList>
            <person name="Gilroy R."/>
            <person name="Ravi A."/>
            <person name="Getino M."/>
            <person name="Pursley I."/>
            <person name="Horton D.L."/>
            <person name="Alikhan N.F."/>
            <person name="Baker D."/>
            <person name="Gharbi K."/>
            <person name="Hall N."/>
            <person name="Watson M."/>
            <person name="Adriaenssens E.M."/>
            <person name="Foster-Nyarko E."/>
            <person name="Jarju S."/>
            <person name="Secka A."/>
            <person name="Antonio M."/>
            <person name="Oren A."/>
            <person name="Chaudhuri R.R."/>
            <person name="La Ragione R."/>
            <person name="Hildebrand F."/>
            <person name="Pallen M.J."/>
        </authorList>
    </citation>
    <scope>NUCLEOTIDE SEQUENCE</scope>
    <source>
        <strain evidence="1">ChiGjej3B3-11674</strain>
    </source>
</reference>
<comment type="caution">
    <text evidence="1">The sequence shown here is derived from an EMBL/GenBank/DDBJ whole genome shotgun (WGS) entry which is preliminary data.</text>
</comment>
<organism evidence="1 2">
    <name type="scientific">Candidatus Mediterraneibacter tabaqchaliae</name>
    <dbReference type="NCBI Taxonomy" id="2838689"/>
    <lineage>
        <taxon>Bacteria</taxon>
        <taxon>Bacillati</taxon>
        <taxon>Bacillota</taxon>
        <taxon>Clostridia</taxon>
        <taxon>Lachnospirales</taxon>
        <taxon>Lachnospiraceae</taxon>
        <taxon>Mediterraneibacter</taxon>
    </lineage>
</organism>
<reference evidence="1" key="2">
    <citation type="submission" date="2021-04" db="EMBL/GenBank/DDBJ databases">
        <authorList>
            <person name="Gilroy R."/>
        </authorList>
    </citation>
    <scope>NUCLEOTIDE SEQUENCE</scope>
    <source>
        <strain evidence="1">ChiGjej3B3-11674</strain>
    </source>
</reference>
<protein>
    <submittedName>
        <fullName evidence="1">Uncharacterized protein</fullName>
    </submittedName>
</protein>
<dbReference type="Proteomes" id="UP000823897">
    <property type="component" value="Unassembled WGS sequence"/>
</dbReference>